<gene>
    <name evidence="1" type="ORF">S06H3_58695</name>
</gene>
<proteinExistence type="predicted"/>
<dbReference type="EMBL" id="BARV01038032">
    <property type="protein sequence ID" value="GAI56653.1"/>
    <property type="molecule type" value="Genomic_DNA"/>
</dbReference>
<organism evidence="1">
    <name type="scientific">marine sediment metagenome</name>
    <dbReference type="NCBI Taxonomy" id="412755"/>
    <lineage>
        <taxon>unclassified sequences</taxon>
        <taxon>metagenomes</taxon>
        <taxon>ecological metagenomes</taxon>
    </lineage>
</organism>
<protein>
    <submittedName>
        <fullName evidence="1">Uncharacterized protein</fullName>
    </submittedName>
</protein>
<evidence type="ECO:0000313" key="1">
    <source>
        <dbReference type="EMBL" id="GAI56653.1"/>
    </source>
</evidence>
<name>X1PLC6_9ZZZZ</name>
<feature type="non-terminal residue" evidence="1">
    <location>
        <position position="1"/>
    </location>
</feature>
<sequence>ETPGWVDASIPMSDFAGETVLLELVTDSDGSSDCDWAHWADLLITTE</sequence>
<comment type="caution">
    <text evidence="1">The sequence shown here is derived from an EMBL/GenBank/DDBJ whole genome shotgun (WGS) entry which is preliminary data.</text>
</comment>
<reference evidence="1" key="1">
    <citation type="journal article" date="2014" name="Front. Microbiol.">
        <title>High frequency of phylogenetically diverse reductive dehalogenase-homologous genes in deep subseafloor sedimentary metagenomes.</title>
        <authorList>
            <person name="Kawai M."/>
            <person name="Futagami T."/>
            <person name="Toyoda A."/>
            <person name="Takaki Y."/>
            <person name="Nishi S."/>
            <person name="Hori S."/>
            <person name="Arai W."/>
            <person name="Tsubouchi T."/>
            <person name="Morono Y."/>
            <person name="Uchiyama I."/>
            <person name="Ito T."/>
            <person name="Fujiyama A."/>
            <person name="Inagaki F."/>
            <person name="Takami H."/>
        </authorList>
    </citation>
    <scope>NUCLEOTIDE SEQUENCE</scope>
    <source>
        <strain evidence="1">Expedition CK06-06</strain>
    </source>
</reference>
<dbReference type="AlphaFoldDB" id="X1PLC6"/>
<accession>X1PLC6</accession>